<gene>
    <name evidence="1" type="ordered locus">Ctha_2686</name>
</gene>
<dbReference type="RefSeq" id="WP_012501217.1">
    <property type="nucleotide sequence ID" value="NC_011026.1"/>
</dbReference>
<protein>
    <submittedName>
        <fullName evidence="1">Uncharacterized protein</fullName>
    </submittedName>
</protein>
<proteinExistence type="predicted"/>
<accession>B3QYR2</accession>
<evidence type="ECO:0000313" key="1">
    <source>
        <dbReference type="EMBL" id="ACF15135.1"/>
    </source>
</evidence>
<evidence type="ECO:0000313" key="2">
    <source>
        <dbReference type="Proteomes" id="UP000001208"/>
    </source>
</evidence>
<sequence length="55" mass="6272">MEIFVGISVASILLLFLAAKLQQQSGASPKMKYARQRSLSASEILRRQYLSRMRK</sequence>
<name>B3QYR2_CHLT3</name>
<keyword evidence="2" id="KW-1185">Reference proteome</keyword>
<dbReference type="EMBL" id="CP001100">
    <property type="protein sequence ID" value="ACF15135.1"/>
    <property type="molecule type" value="Genomic_DNA"/>
</dbReference>
<dbReference type="HOGENOM" id="CLU_3023711_0_0_10"/>
<dbReference type="Proteomes" id="UP000001208">
    <property type="component" value="Chromosome"/>
</dbReference>
<dbReference type="AlphaFoldDB" id="B3QYR2"/>
<reference evidence="1 2" key="1">
    <citation type="submission" date="2008-06" db="EMBL/GenBank/DDBJ databases">
        <title>Complete sequence of Chloroherpeton thalassium ATCC 35110.</title>
        <authorList>
            <consortium name="US DOE Joint Genome Institute"/>
            <person name="Lucas S."/>
            <person name="Copeland A."/>
            <person name="Lapidus A."/>
            <person name="Glavina del Rio T."/>
            <person name="Dalin E."/>
            <person name="Tice H."/>
            <person name="Bruce D."/>
            <person name="Goodwin L."/>
            <person name="Pitluck S."/>
            <person name="Schmutz J."/>
            <person name="Larimer F."/>
            <person name="Land M."/>
            <person name="Hauser L."/>
            <person name="Kyrpides N."/>
            <person name="Mikhailova N."/>
            <person name="Liu Z."/>
            <person name="Li T."/>
            <person name="Zhao F."/>
            <person name="Overmann J."/>
            <person name="Bryant D.A."/>
            <person name="Richardson P."/>
        </authorList>
    </citation>
    <scope>NUCLEOTIDE SEQUENCE [LARGE SCALE GENOMIC DNA]</scope>
    <source>
        <strain evidence="2">ATCC 35110 / GB-78</strain>
    </source>
</reference>
<organism evidence="1 2">
    <name type="scientific">Chloroherpeton thalassium (strain ATCC 35110 / GB-78)</name>
    <dbReference type="NCBI Taxonomy" id="517418"/>
    <lineage>
        <taxon>Bacteria</taxon>
        <taxon>Pseudomonadati</taxon>
        <taxon>Chlorobiota</taxon>
        <taxon>Chlorobiia</taxon>
        <taxon>Chlorobiales</taxon>
        <taxon>Chloroherpetonaceae</taxon>
        <taxon>Chloroherpeton</taxon>
    </lineage>
</organism>
<dbReference type="KEGG" id="cts:Ctha_2686"/>